<dbReference type="EMBL" id="QXFW01000364">
    <property type="protein sequence ID" value="KAE9014663.1"/>
    <property type="molecule type" value="Genomic_DNA"/>
</dbReference>
<evidence type="ECO:0000313" key="14">
    <source>
        <dbReference type="Proteomes" id="UP000437068"/>
    </source>
</evidence>
<dbReference type="EMBL" id="QXGE01000359">
    <property type="protein sequence ID" value="KAE9314790.1"/>
    <property type="molecule type" value="Genomic_DNA"/>
</dbReference>
<dbReference type="EMBL" id="QXGA01000372">
    <property type="protein sequence ID" value="KAE9147025.1"/>
    <property type="molecule type" value="Genomic_DNA"/>
</dbReference>
<dbReference type="AlphaFoldDB" id="A0A6A3LFQ9"/>
<dbReference type="EMBL" id="QXFY01000162">
    <property type="protein sequence ID" value="KAE9354158.1"/>
    <property type="molecule type" value="Genomic_DNA"/>
</dbReference>
<dbReference type="OrthoDB" id="121349at2759"/>
<reference evidence="18 19" key="1">
    <citation type="submission" date="2018-09" db="EMBL/GenBank/DDBJ databases">
        <title>Genomic investigation of the strawberry pathogen Phytophthora fragariae indicates pathogenicity is determined by transcriptional variation in three key races.</title>
        <authorList>
            <person name="Adams T.M."/>
            <person name="Armitage A.D."/>
            <person name="Sobczyk M.K."/>
            <person name="Bates H.J."/>
            <person name="Dunwell J.M."/>
            <person name="Nellist C.F."/>
            <person name="Harrison R.J."/>
        </authorList>
    </citation>
    <scope>NUCLEOTIDE SEQUENCE [LARGE SCALE GENOMIC DNA]</scope>
    <source>
        <strain evidence="10 14">A4</strain>
        <strain evidence="9 15">BC-1</strain>
        <strain evidence="8 19">BC-23</strain>
        <strain evidence="7 13">NOV-27</strain>
        <strain evidence="6 16">NOV-5</strain>
        <strain evidence="4 17">NOV-71</strain>
        <strain evidence="11 20">NOV-77</strain>
        <strain evidence="2 12">NOV-9</strain>
        <strain evidence="5 21">ONT-3</strain>
        <strain evidence="3 18">SCRP245</strain>
    </source>
</reference>
<sequence length="97" mass="10730">MIARVDTLAISIVHSSNSTGATSPHGEMPLVDLRDPSPMKTKAAKRFKWSNDMIGMLLRLHFADGDVKRRLESAQTKTQIALAWQCANPAVRRGDQD</sequence>
<dbReference type="Proteomes" id="UP000486351">
    <property type="component" value="Unassembled WGS sequence"/>
</dbReference>
<organism evidence="3 18">
    <name type="scientific">Phytophthora fragariae</name>
    <dbReference type="NCBI Taxonomy" id="53985"/>
    <lineage>
        <taxon>Eukaryota</taxon>
        <taxon>Sar</taxon>
        <taxon>Stramenopiles</taxon>
        <taxon>Oomycota</taxon>
        <taxon>Peronosporomycetes</taxon>
        <taxon>Peronosporales</taxon>
        <taxon>Peronosporaceae</taxon>
        <taxon>Phytophthora</taxon>
    </lineage>
</organism>
<dbReference type="Proteomes" id="UP000437068">
    <property type="component" value="Unassembled WGS sequence"/>
</dbReference>
<proteinExistence type="predicted"/>
<comment type="caution">
    <text evidence="3">The sequence shown here is derived from an EMBL/GenBank/DDBJ whole genome shotgun (WGS) entry which is preliminary data.</text>
</comment>
<evidence type="ECO:0000313" key="3">
    <source>
        <dbReference type="EMBL" id="KAE9014663.1"/>
    </source>
</evidence>
<evidence type="ECO:0000313" key="6">
    <source>
        <dbReference type="EMBL" id="KAE9147025.1"/>
    </source>
</evidence>
<protein>
    <submittedName>
        <fullName evidence="3">Uncharacterized protein</fullName>
    </submittedName>
</protein>
<dbReference type="Proteomes" id="UP000429523">
    <property type="component" value="Unassembled WGS sequence"/>
</dbReference>
<evidence type="ECO:0000313" key="15">
    <source>
        <dbReference type="Proteomes" id="UP000440367"/>
    </source>
</evidence>
<dbReference type="EMBL" id="QXGD01000237">
    <property type="protein sequence ID" value="KAE9246517.1"/>
    <property type="molecule type" value="Genomic_DNA"/>
</dbReference>
<evidence type="ECO:0000313" key="7">
    <source>
        <dbReference type="EMBL" id="KAE9224565.1"/>
    </source>
</evidence>
<evidence type="ECO:0000313" key="13">
    <source>
        <dbReference type="Proteomes" id="UP000433483"/>
    </source>
</evidence>
<dbReference type="Proteomes" id="UP000433483">
    <property type="component" value="Unassembled WGS sequence"/>
</dbReference>
<dbReference type="Proteomes" id="UP000441208">
    <property type="component" value="Unassembled WGS sequence"/>
</dbReference>
<dbReference type="EMBL" id="QXGC01000171">
    <property type="protein sequence ID" value="KAE9246376.1"/>
    <property type="molecule type" value="Genomic_DNA"/>
</dbReference>
<dbReference type="EMBL" id="QXGF01000230">
    <property type="protein sequence ID" value="KAE8943898.1"/>
    <property type="molecule type" value="Genomic_DNA"/>
</dbReference>
<evidence type="ECO:0000313" key="11">
    <source>
        <dbReference type="EMBL" id="KAE9354158.1"/>
    </source>
</evidence>
<evidence type="ECO:0000313" key="5">
    <source>
        <dbReference type="EMBL" id="KAE9128174.1"/>
    </source>
</evidence>
<evidence type="ECO:0000313" key="19">
    <source>
        <dbReference type="Proteomes" id="UP000476176"/>
    </source>
</evidence>
<evidence type="ECO:0000313" key="9">
    <source>
        <dbReference type="EMBL" id="KAE9246517.1"/>
    </source>
</evidence>
<accession>A0A6A3LFQ9</accession>
<keyword evidence="13" id="KW-1185">Reference proteome</keyword>
<dbReference type="EMBL" id="QXGB01000209">
    <property type="protein sequence ID" value="KAE9224565.1"/>
    <property type="molecule type" value="Genomic_DNA"/>
</dbReference>
<name>A0A6A3LFQ9_9STRA</name>
<dbReference type="Proteomes" id="UP000460718">
    <property type="component" value="Unassembled WGS sequence"/>
</dbReference>
<dbReference type="Proteomes" id="UP000476176">
    <property type="component" value="Unassembled WGS sequence"/>
</dbReference>
<dbReference type="EMBL" id="QXFZ01000400">
    <property type="protein sequence ID" value="KAE9117951.1"/>
    <property type="molecule type" value="Genomic_DNA"/>
</dbReference>
<dbReference type="Proteomes" id="UP000440732">
    <property type="component" value="Unassembled WGS sequence"/>
</dbReference>
<evidence type="ECO:0000313" key="21">
    <source>
        <dbReference type="Proteomes" id="UP000488956"/>
    </source>
</evidence>
<dbReference type="Proteomes" id="UP000488956">
    <property type="component" value="Unassembled WGS sequence"/>
</dbReference>
<evidence type="ECO:0000313" key="8">
    <source>
        <dbReference type="EMBL" id="KAE9246376.1"/>
    </source>
</evidence>
<dbReference type="EMBL" id="QXFX01000162">
    <property type="protein sequence ID" value="KAE9128174.1"/>
    <property type="molecule type" value="Genomic_DNA"/>
</dbReference>
<evidence type="ECO:0000313" key="18">
    <source>
        <dbReference type="Proteomes" id="UP000460718"/>
    </source>
</evidence>
<evidence type="ECO:0000313" key="2">
    <source>
        <dbReference type="EMBL" id="KAE8943898.1"/>
    </source>
</evidence>
<feature type="region of interest" description="Disordered" evidence="1">
    <location>
        <begin position="16"/>
        <end position="37"/>
    </location>
</feature>
<dbReference type="Proteomes" id="UP000440367">
    <property type="component" value="Unassembled WGS sequence"/>
</dbReference>
<gene>
    <name evidence="10" type="ORF">PF001_g8095</name>
    <name evidence="9" type="ORF">PF002_g6702</name>
    <name evidence="8" type="ORF">PF004_g4828</name>
    <name evidence="7" type="ORF">PF005_g5873</name>
    <name evidence="6" type="ORF">PF006_g8262</name>
    <name evidence="4" type="ORF">PF007_g9103</name>
    <name evidence="11" type="ORF">PF008_g4665</name>
    <name evidence="2" type="ORF">PF009_g6393</name>
    <name evidence="5" type="ORF">PF010_g4605</name>
    <name evidence="3" type="ORF">PF011_g7956</name>
</gene>
<evidence type="ECO:0000313" key="16">
    <source>
        <dbReference type="Proteomes" id="UP000440732"/>
    </source>
</evidence>
<evidence type="ECO:0000313" key="10">
    <source>
        <dbReference type="EMBL" id="KAE9314790.1"/>
    </source>
</evidence>
<evidence type="ECO:0000313" key="4">
    <source>
        <dbReference type="EMBL" id="KAE9117951.1"/>
    </source>
</evidence>
<evidence type="ECO:0000313" key="17">
    <source>
        <dbReference type="Proteomes" id="UP000441208"/>
    </source>
</evidence>
<evidence type="ECO:0000256" key="1">
    <source>
        <dbReference type="SAM" id="MobiDB-lite"/>
    </source>
</evidence>
<evidence type="ECO:0000313" key="12">
    <source>
        <dbReference type="Proteomes" id="UP000429523"/>
    </source>
</evidence>
<evidence type="ECO:0000313" key="20">
    <source>
        <dbReference type="Proteomes" id="UP000486351"/>
    </source>
</evidence>